<name>A0A0N8QQA3_9PSED</name>
<dbReference type="Proteomes" id="UP000050425">
    <property type="component" value="Unassembled WGS sequence"/>
</dbReference>
<dbReference type="EMBL" id="LJPT01000010">
    <property type="protein sequence ID" value="KPW52630.1"/>
    <property type="molecule type" value="Genomic_DNA"/>
</dbReference>
<organism evidence="1 2">
    <name type="scientific">Pseudomonas syringae pv. antirrhini</name>
    <dbReference type="NCBI Taxonomy" id="251702"/>
    <lineage>
        <taxon>Bacteria</taxon>
        <taxon>Pseudomonadati</taxon>
        <taxon>Pseudomonadota</taxon>
        <taxon>Gammaproteobacteria</taxon>
        <taxon>Pseudomonadales</taxon>
        <taxon>Pseudomonadaceae</taxon>
        <taxon>Pseudomonas</taxon>
    </lineage>
</organism>
<dbReference type="GO" id="GO:0003677">
    <property type="term" value="F:DNA binding"/>
    <property type="evidence" value="ECO:0007669"/>
    <property type="project" value="InterPro"/>
</dbReference>
<dbReference type="AlphaFoldDB" id="A0A0N8QQA3"/>
<sequence>MNKGQTAQSSTQKEQIMNQHIGSDFDDFLAEQGFAEEVSAAALKRVISWQIAEVMKHQKVTKKALAERMHTSRTAVDRALDQNDPGMTLATLASAARALGQRVEVRLVPEQEAKRA</sequence>
<proteinExistence type="predicted"/>
<dbReference type="SUPFAM" id="SSF47413">
    <property type="entry name" value="lambda repressor-like DNA-binding domains"/>
    <property type="match status" value="1"/>
</dbReference>
<dbReference type="InterPro" id="IPR010982">
    <property type="entry name" value="Lambda_DNA-bd_dom_sf"/>
</dbReference>
<comment type="caution">
    <text evidence="1">The sequence shown here is derived from an EMBL/GenBank/DDBJ whole genome shotgun (WGS) entry which is preliminary data.</text>
</comment>
<dbReference type="Gene3D" id="1.10.260.40">
    <property type="entry name" value="lambda repressor-like DNA-binding domains"/>
    <property type="match status" value="1"/>
</dbReference>
<gene>
    <name evidence="1" type="ORF">ALO88_100583</name>
</gene>
<evidence type="ECO:0000313" key="1">
    <source>
        <dbReference type="EMBL" id="KPW52630.1"/>
    </source>
</evidence>
<accession>A0A0N8QQA3</accession>
<reference evidence="1 2" key="1">
    <citation type="submission" date="2015-09" db="EMBL/GenBank/DDBJ databases">
        <title>Genome announcement of multiple Pseudomonas syringae strains.</title>
        <authorList>
            <person name="Thakur S."/>
            <person name="Wang P.W."/>
            <person name="Gong Y."/>
            <person name="Weir B.S."/>
            <person name="Guttman D.S."/>
        </authorList>
    </citation>
    <scope>NUCLEOTIDE SEQUENCE [LARGE SCALE GENOMIC DNA]</scope>
    <source>
        <strain evidence="1 2">ICMP4303</strain>
    </source>
</reference>
<evidence type="ECO:0000313" key="2">
    <source>
        <dbReference type="Proteomes" id="UP000050425"/>
    </source>
</evidence>
<protein>
    <submittedName>
        <fullName evidence="1">Uncharacterized protein</fullName>
    </submittedName>
</protein>
<dbReference type="PATRIC" id="fig|251702.3.peg.1505"/>